<proteinExistence type="predicted"/>
<comment type="caution">
    <text evidence="3">The sequence shown here is derived from an EMBL/GenBank/DDBJ whole genome shotgun (WGS) entry which is preliminary data.</text>
</comment>
<dbReference type="AlphaFoldDB" id="A0AAE0N4H5"/>
<name>A0AAE0N4H5_9PEZI</name>
<dbReference type="PANTHER" id="PTHR42085">
    <property type="entry name" value="F-BOX DOMAIN-CONTAINING PROTEIN"/>
    <property type="match status" value="1"/>
</dbReference>
<dbReference type="Pfam" id="PF24864">
    <property type="entry name" value="DUF7730"/>
    <property type="match status" value="1"/>
</dbReference>
<dbReference type="InterPro" id="IPR056632">
    <property type="entry name" value="DUF7730"/>
</dbReference>
<protein>
    <recommendedName>
        <fullName evidence="2">DUF7730 domain-containing protein</fullName>
    </recommendedName>
</protein>
<feature type="domain" description="DUF7730" evidence="2">
    <location>
        <begin position="4"/>
        <end position="126"/>
    </location>
</feature>
<evidence type="ECO:0000313" key="3">
    <source>
        <dbReference type="EMBL" id="KAK3369853.1"/>
    </source>
</evidence>
<evidence type="ECO:0000259" key="2">
    <source>
        <dbReference type="Pfam" id="PF24864"/>
    </source>
</evidence>
<feature type="compositionally biased region" description="Pro residues" evidence="1">
    <location>
        <begin position="230"/>
        <end position="241"/>
    </location>
</feature>
<dbReference type="EMBL" id="JAULSW010000009">
    <property type="protein sequence ID" value="KAK3369853.1"/>
    <property type="molecule type" value="Genomic_DNA"/>
</dbReference>
<organism evidence="3 4">
    <name type="scientific">Podospora didyma</name>
    <dbReference type="NCBI Taxonomy" id="330526"/>
    <lineage>
        <taxon>Eukaryota</taxon>
        <taxon>Fungi</taxon>
        <taxon>Dikarya</taxon>
        <taxon>Ascomycota</taxon>
        <taxon>Pezizomycotina</taxon>
        <taxon>Sordariomycetes</taxon>
        <taxon>Sordariomycetidae</taxon>
        <taxon>Sordariales</taxon>
        <taxon>Podosporaceae</taxon>
        <taxon>Podospora</taxon>
    </lineage>
</organism>
<feature type="region of interest" description="Disordered" evidence="1">
    <location>
        <begin position="221"/>
        <end position="241"/>
    </location>
</feature>
<evidence type="ECO:0000256" key="1">
    <source>
        <dbReference type="SAM" id="MobiDB-lite"/>
    </source>
</evidence>
<dbReference type="InterPro" id="IPR038883">
    <property type="entry name" value="AN11006-like"/>
</dbReference>
<sequence>MPPTSIFFKIPPEIRDRIYQELLVSPEPIESHLISSQRPHPLPCFGTPRVRGSKTIRPGSKHRVIVPDCPLSLAILGTSRRVYSEAIHSVYARNRFRFVRAEYICPFLEKIGPGNAAKLRHISMPLPTVKIPWSLRYLPPLGGNEEENDDNGVWRLGDTWRGTVQSREYAFRGGAQVRSPLLELDDNVKPMWPSRRDSRTLILLLAGLTTIIALWISPGPKSSTQRLDYPPQPSDQLPPRPNLFTPGMNMIRERCTGLLAIETSRFFRGFESRVRDRDHTQEAIQMLDGYFRSFAQGRVLSVIIHVLHGTEETAVELMRHAGWMVAFWPPPLEPGARVDPLRVNLPSGRDTICLYRFWILAVEDTCQLFNASCVHYS</sequence>
<reference evidence="3" key="2">
    <citation type="submission" date="2023-06" db="EMBL/GenBank/DDBJ databases">
        <authorList>
            <consortium name="Lawrence Berkeley National Laboratory"/>
            <person name="Haridas S."/>
            <person name="Hensen N."/>
            <person name="Bonometti L."/>
            <person name="Westerberg I."/>
            <person name="Brannstrom I.O."/>
            <person name="Guillou S."/>
            <person name="Cros-Aarteil S."/>
            <person name="Calhoun S."/>
            <person name="Kuo A."/>
            <person name="Mondo S."/>
            <person name="Pangilinan J."/>
            <person name="Riley R."/>
            <person name="LaButti K."/>
            <person name="Andreopoulos B."/>
            <person name="Lipzen A."/>
            <person name="Chen C."/>
            <person name="Yanf M."/>
            <person name="Daum C."/>
            <person name="Ng V."/>
            <person name="Clum A."/>
            <person name="Steindorff A."/>
            <person name="Ohm R."/>
            <person name="Martin F."/>
            <person name="Silar P."/>
            <person name="Natvig D."/>
            <person name="Lalanne C."/>
            <person name="Gautier V."/>
            <person name="Ament-velasquez S.L."/>
            <person name="Kruys A."/>
            <person name="Hutchinson M.I."/>
            <person name="Powell A.J."/>
            <person name="Barry K."/>
            <person name="Miller A.N."/>
            <person name="Grigoriev I.V."/>
            <person name="Debuchy R."/>
            <person name="Gladieux P."/>
            <person name="Thoren M.H."/>
            <person name="Johannesson H."/>
        </authorList>
    </citation>
    <scope>NUCLEOTIDE SEQUENCE</scope>
    <source>
        <strain evidence="3">CBS 232.78</strain>
    </source>
</reference>
<evidence type="ECO:0000313" key="4">
    <source>
        <dbReference type="Proteomes" id="UP001285441"/>
    </source>
</evidence>
<dbReference type="PANTHER" id="PTHR42085:SF2">
    <property type="entry name" value="F-BOX DOMAIN-CONTAINING PROTEIN"/>
    <property type="match status" value="1"/>
</dbReference>
<dbReference type="Proteomes" id="UP001285441">
    <property type="component" value="Unassembled WGS sequence"/>
</dbReference>
<gene>
    <name evidence="3" type="ORF">B0H63DRAFT_454087</name>
</gene>
<keyword evidence="4" id="KW-1185">Reference proteome</keyword>
<accession>A0AAE0N4H5</accession>
<reference evidence="3" key="1">
    <citation type="journal article" date="2023" name="Mol. Phylogenet. Evol.">
        <title>Genome-scale phylogeny and comparative genomics of the fungal order Sordariales.</title>
        <authorList>
            <person name="Hensen N."/>
            <person name="Bonometti L."/>
            <person name="Westerberg I."/>
            <person name="Brannstrom I.O."/>
            <person name="Guillou S."/>
            <person name="Cros-Aarteil S."/>
            <person name="Calhoun S."/>
            <person name="Haridas S."/>
            <person name="Kuo A."/>
            <person name="Mondo S."/>
            <person name="Pangilinan J."/>
            <person name="Riley R."/>
            <person name="LaButti K."/>
            <person name="Andreopoulos B."/>
            <person name="Lipzen A."/>
            <person name="Chen C."/>
            <person name="Yan M."/>
            <person name="Daum C."/>
            <person name="Ng V."/>
            <person name="Clum A."/>
            <person name="Steindorff A."/>
            <person name="Ohm R.A."/>
            <person name="Martin F."/>
            <person name="Silar P."/>
            <person name="Natvig D.O."/>
            <person name="Lalanne C."/>
            <person name="Gautier V."/>
            <person name="Ament-Velasquez S.L."/>
            <person name="Kruys A."/>
            <person name="Hutchinson M.I."/>
            <person name="Powell A.J."/>
            <person name="Barry K."/>
            <person name="Miller A.N."/>
            <person name="Grigoriev I.V."/>
            <person name="Debuchy R."/>
            <person name="Gladieux P."/>
            <person name="Hiltunen Thoren M."/>
            <person name="Johannesson H."/>
        </authorList>
    </citation>
    <scope>NUCLEOTIDE SEQUENCE</scope>
    <source>
        <strain evidence="3">CBS 232.78</strain>
    </source>
</reference>